<dbReference type="Proteomes" id="UP001219518">
    <property type="component" value="Unassembled WGS sequence"/>
</dbReference>
<feature type="transmembrane region" description="Helical" evidence="6">
    <location>
        <begin position="400"/>
        <end position="421"/>
    </location>
</feature>
<dbReference type="EMBL" id="JAHWGI010001270">
    <property type="protein sequence ID" value="KAK3926815.1"/>
    <property type="molecule type" value="Genomic_DNA"/>
</dbReference>
<dbReference type="GO" id="GO:0016020">
    <property type="term" value="C:membrane"/>
    <property type="evidence" value="ECO:0007669"/>
    <property type="project" value="UniProtKB-SubCell"/>
</dbReference>
<dbReference type="InterPro" id="IPR036259">
    <property type="entry name" value="MFS_trans_sf"/>
</dbReference>
<dbReference type="InterPro" id="IPR020846">
    <property type="entry name" value="MFS_dom"/>
</dbReference>
<feature type="transmembrane region" description="Helical" evidence="6">
    <location>
        <begin position="243"/>
        <end position="265"/>
    </location>
</feature>
<feature type="transmembrane region" description="Helical" evidence="6">
    <location>
        <begin position="519"/>
        <end position="538"/>
    </location>
</feature>
<evidence type="ECO:0000313" key="8">
    <source>
        <dbReference type="EMBL" id="KAK3926815.1"/>
    </source>
</evidence>
<feature type="region of interest" description="Disordered" evidence="5">
    <location>
        <begin position="627"/>
        <end position="671"/>
    </location>
</feature>
<keyword evidence="4 6" id="KW-0472">Membrane</keyword>
<dbReference type="SUPFAM" id="SSF103473">
    <property type="entry name" value="MFS general substrate transporter"/>
    <property type="match status" value="1"/>
</dbReference>
<name>A0AAE1HST2_9NEOP</name>
<keyword evidence="9" id="KW-1185">Reference proteome</keyword>
<dbReference type="AlphaFoldDB" id="A0AAE1HST2"/>
<feature type="transmembrane region" description="Helical" evidence="6">
    <location>
        <begin position="271"/>
        <end position="290"/>
    </location>
</feature>
<evidence type="ECO:0000259" key="7">
    <source>
        <dbReference type="PROSITE" id="PS50850"/>
    </source>
</evidence>
<dbReference type="InterPro" id="IPR005829">
    <property type="entry name" value="Sugar_transporter_CS"/>
</dbReference>
<reference evidence="8" key="2">
    <citation type="journal article" date="2023" name="BMC Genomics">
        <title>Pest status, molecular evolution, and epigenetic factors derived from the genome assembly of Frankliniella fusca, a thysanopteran phytovirus vector.</title>
        <authorList>
            <person name="Catto M.A."/>
            <person name="Labadie P.E."/>
            <person name="Jacobson A.L."/>
            <person name="Kennedy G.G."/>
            <person name="Srinivasan R."/>
            <person name="Hunt B.G."/>
        </authorList>
    </citation>
    <scope>NUCLEOTIDE SEQUENCE</scope>
    <source>
        <strain evidence="8">PL_HMW_Pooled</strain>
    </source>
</reference>
<organism evidence="8 9">
    <name type="scientific">Frankliniella fusca</name>
    <dbReference type="NCBI Taxonomy" id="407009"/>
    <lineage>
        <taxon>Eukaryota</taxon>
        <taxon>Metazoa</taxon>
        <taxon>Ecdysozoa</taxon>
        <taxon>Arthropoda</taxon>
        <taxon>Hexapoda</taxon>
        <taxon>Insecta</taxon>
        <taxon>Pterygota</taxon>
        <taxon>Neoptera</taxon>
        <taxon>Paraneoptera</taxon>
        <taxon>Thysanoptera</taxon>
        <taxon>Terebrantia</taxon>
        <taxon>Thripoidea</taxon>
        <taxon>Thripidae</taxon>
        <taxon>Frankliniella</taxon>
    </lineage>
</organism>
<dbReference type="PROSITE" id="PS50850">
    <property type="entry name" value="MFS"/>
    <property type="match status" value="1"/>
</dbReference>
<evidence type="ECO:0000256" key="6">
    <source>
        <dbReference type="SAM" id="Phobius"/>
    </source>
</evidence>
<reference evidence="8" key="1">
    <citation type="submission" date="2021-07" db="EMBL/GenBank/DDBJ databases">
        <authorList>
            <person name="Catto M.A."/>
            <person name="Jacobson A."/>
            <person name="Kennedy G."/>
            <person name="Labadie P."/>
            <person name="Hunt B.G."/>
            <person name="Srinivasan R."/>
        </authorList>
    </citation>
    <scope>NUCLEOTIDE SEQUENCE</scope>
    <source>
        <strain evidence="8">PL_HMW_Pooled</strain>
        <tissue evidence="8">Head</tissue>
    </source>
</reference>
<dbReference type="InterPro" id="IPR011701">
    <property type="entry name" value="MFS"/>
</dbReference>
<protein>
    <submittedName>
        <fullName evidence="8">Solute carrier family 22 member 21</fullName>
    </submittedName>
</protein>
<feature type="compositionally biased region" description="Low complexity" evidence="5">
    <location>
        <begin position="632"/>
        <end position="646"/>
    </location>
</feature>
<feature type="transmembrane region" description="Helical" evidence="6">
    <location>
        <begin position="207"/>
        <end position="231"/>
    </location>
</feature>
<dbReference type="Gene3D" id="1.20.1250.20">
    <property type="entry name" value="MFS general substrate transporter like domains"/>
    <property type="match status" value="1"/>
</dbReference>
<feature type="transmembrane region" description="Helical" evidence="6">
    <location>
        <begin position="458"/>
        <end position="478"/>
    </location>
</feature>
<feature type="transmembrane region" description="Helical" evidence="6">
    <location>
        <begin position="428"/>
        <end position="446"/>
    </location>
</feature>
<evidence type="ECO:0000256" key="4">
    <source>
        <dbReference type="ARBA" id="ARBA00023136"/>
    </source>
</evidence>
<comment type="subcellular location">
    <subcellularLocation>
        <location evidence="1">Membrane</location>
        <topology evidence="1">Multi-pass membrane protein</topology>
    </subcellularLocation>
</comment>
<feature type="transmembrane region" description="Helical" evidence="6">
    <location>
        <begin position="181"/>
        <end position="201"/>
    </location>
</feature>
<evidence type="ECO:0000256" key="5">
    <source>
        <dbReference type="SAM" id="MobiDB-lite"/>
    </source>
</evidence>
<sequence length="671" mass="73919">MSYLSVHSIAIETRPKRMELDSALEQLGHWGKFQLISYGLLCVPIVFHAVFYLTYVFTAMQAEHRCLIPECEDPLQTEFRPPWLTSAVRFDAGRPAGCHRYEAAPGAVLPDNGSCVASMFRSDVEVACTQWVYPKPTLSIMSEWNMTCDGNSHWMLSLVGTMNNVGRLFGMPMAGFVSDRYGRRTILLLGLGLAGVMGMLRSYATNYIFFLVFEFLDPLFNAGLYSASFILGMELMGPQKRVMWSAFTHSVYAVGEALLGGVAWALQDWRWILRAFYGPAILSLAVLWILPESVRWLCSKGRTKDARIIIRRAAVMNKMSTKQLDLEEMKASIAEEAKAKKAFKDDYTEDTPSTWWALKETFKSRVLRVRLLTCSFCWITNTFVYYGLSLNSVSVSGNLYLNFMLVCLIEVPAGLVTWMLMERVGRRMSMCASLVLTGLSCLAFLLMPDTEVWQWIRIATYLVGKFGITVSYTVLYVLTAELFPTNVRHSLFAMCSAFGRIGSIIAPQSPLLNRIMESLPVILFGSMSLISGLLALVFPETHNTKLPDTIEEAENIGKAKGGSGGDGPAANGGSGDVIVDVTGDRKYPVKKTSVTARPTRISVTSMSGRPTKKTSVCSLGTVQVTVPEKGSTTPTAAPALPQAAPTENSIGSDLVSPKSPVAEPETVTVHL</sequence>
<evidence type="ECO:0000313" key="9">
    <source>
        <dbReference type="Proteomes" id="UP001219518"/>
    </source>
</evidence>
<feature type="domain" description="Major facilitator superfamily (MFS) profile" evidence="7">
    <location>
        <begin position="115"/>
        <end position="543"/>
    </location>
</feature>
<keyword evidence="3 6" id="KW-1133">Transmembrane helix</keyword>
<comment type="caution">
    <text evidence="8">The sequence shown here is derived from an EMBL/GenBank/DDBJ whole genome shotgun (WGS) entry which is preliminary data.</text>
</comment>
<dbReference type="CDD" id="cd17317">
    <property type="entry name" value="MFS_SLC22"/>
    <property type="match status" value="1"/>
</dbReference>
<feature type="transmembrane region" description="Helical" evidence="6">
    <location>
        <begin position="369"/>
        <end position="388"/>
    </location>
</feature>
<evidence type="ECO:0000256" key="3">
    <source>
        <dbReference type="ARBA" id="ARBA00022989"/>
    </source>
</evidence>
<gene>
    <name evidence="8" type="ORF">KUF71_015151</name>
</gene>
<evidence type="ECO:0000256" key="1">
    <source>
        <dbReference type="ARBA" id="ARBA00004141"/>
    </source>
</evidence>
<accession>A0AAE1HST2</accession>
<feature type="transmembrane region" description="Helical" evidence="6">
    <location>
        <begin position="35"/>
        <end position="57"/>
    </location>
</feature>
<proteinExistence type="predicted"/>
<dbReference type="GO" id="GO:0022857">
    <property type="term" value="F:transmembrane transporter activity"/>
    <property type="evidence" value="ECO:0007669"/>
    <property type="project" value="InterPro"/>
</dbReference>
<feature type="transmembrane region" description="Helical" evidence="6">
    <location>
        <begin position="490"/>
        <end position="507"/>
    </location>
</feature>
<dbReference type="Pfam" id="PF07690">
    <property type="entry name" value="MFS_1"/>
    <property type="match status" value="1"/>
</dbReference>
<evidence type="ECO:0000256" key="2">
    <source>
        <dbReference type="ARBA" id="ARBA00022692"/>
    </source>
</evidence>
<dbReference type="PROSITE" id="PS00216">
    <property type="entry name" value="SUGAR_TRANSPORT_1"/>
    <property type="match status" value="1"/>
</dbReference>
<dbReference type="PANTHER" id="PTHR24064">
    <property type="entry name" value="SOLUTE CARRIER FAMILY 22 MEMBER"/>
    <property type="match status" value="1"/>
</dbReference>
<keyword evidence="2 6" id="KW-0812">Transmembrane</keyword>